<comment type="caution">
    <text evidence="3">The sequence shown here is derived from an EMBL/GenBank/DDBJ whole genome shotgun (WGS) entry which is preliminary data.</text>
</comment>
<name>A0A8S9LSI9_BRACR</name>
<organism evidence="3 4">
    <name type="scientific">Brassica cretica</name>
    <name type="common">Mustard</name>
    <dbReference type="NCBI Taxonomy" id="69181"/>
    <lineage>
        <taxon>Eukaryota</taxon>
        <taxon>Viridiplantae</taxon>
        <taxon>Streptophyta</taxon>
        <taxon>Embryophyta</taxon>
        <taxon>Tracheophyta</taxon>
        <taxon>Spermatophyta</taxon>
        <taxon>Magnoliopsida</taxon>
        <taxon>eudicotyledons</taxon>
        <taxon>Gunneridae</taxon>
        <taxon>Pentapetalae</taxon>
        <taxon>rosids</taxon>
        <taxon>malvids</taxon>
        <taxon>Brassicales</taxon>
        <taxon>Brassicaceae</taxon>
        <taxon>Brassiceae</taxon>
        <taxon>Brassica</taxon>
    </lineage>
</organism>
<proteinExistence type="predicted"/>
<gene>
    <name evidence="3" type="ORF">F2Q68_00046087</name>
</gene>
<evidence type="ECO:0000256" key="1">
    <source>
        <dbReference type="ARBA" id="ARBA00022898"/>
    </source>
</evidence>
<dbReference type="Proteomes" id="UP000712281">
    <property type="component" value="Unassembled WGS sequence"/>
</dbReference>
<dbReference type="PANTHER" id="PTHR43092">
    <property type="entry name" value="L-CYSTEINE DESULFHYDRASE"/>
    <property type="match status" value="1"/>
</dbReference>
<feature type="compositionally biased region" description="Basic residues" evidence="2">
    <location>
        <begin position="133"/>
        <end position="142"/>
    </location>
</feature>
<keyword evidence="1" id="KW-0663">Pyridoxal phosphate</keyword>
<dbReference type="EMBL" id="QGKW02000276">
    <property type="protein sequence ID" value="KAF2608153.1"/>
    <property type="molecule type" value="Genomic_DNA"/>
</dbReference>
<sequence length="207" mass="23262">MNGLSWLGCHRRSVIDEPSRASCHRHTSDSDQTSYSGMVARTICENSVLNHRSKLPWMKRQSTKCRGQVATDIIMNVPPWTNRHNQIATAGHVFAASQTEAFDNESGGESCANGRGRRREKAYENPAHERCKILSHPKKKGRDGKLRSSQSSSSEIESEFSHHDPAFARINNGSSGSCPSSVIAAQRDWQLWFLRQPNRFFFDETAS</sequence>
<dbReference type="AlphaFoldDB" id="A0A8S9LSI9"/>
<evidence type="ECO:0000313" key="3">
    <source>
        <dbReference type="EMBL" id="KAF2608153.1"/>
    </source>
</evidence>
<accession>A0A8S9LSI9</accession>
<feature type="compositionally biased region" description="Basic and acidic residues" evidence="2">
    <location>
        <begin position="121"/>
        <end position="132"/>
    </location>
</feature>
<protein>
    <submittedName>
        <fullName evidence="3">Uncharacterized protein</fullName>
    </submittedName>
</protein>
<reference evidence="3" key="1">
    <citation type="submission" date="2019-12" db="EMBL/GenBank/DDBJ databases">
        <title>Genome sequencing and annotation of Brassica cretica.</title>
        <authorList>
            <person name="Studholme D.J."/>
            <person name="Sarris P.F."/>
        </authorList>
    </citation>
    <scope>NUCLEOTIDE SEQUENCE</scope>
    <source>
        <strain evidence="3">PFS-001/15</strain>
        <tissue evidence="3">Leaf</tissue>
    </source>
</reference>
<evidence type="ECO:0000313" key="4">
    <source>
        <dbReference type="Proteomes" id="UP000712281"/>
    </source>
</evidence>
<feature type="region of interest" description="Disordered" evidence="2">
    <location>
        <begin position="104"/>
        <end position="161"/>
    </location>
</feature>
<evidence type="ECO:0000256" key="2">
    <source>
        <dbReference type="SAM" id="MobiDB-lite"/>
    </source>
</evidence>
<dbReference type="PANTHER" id="PTHR43092:SF2">
    <property type="entry name" value="HERCYNYLCYSTEINE SULFOXIDE LYASE"/>
    <property type="match status" value="1"/>
</dbReference>